<dbReference type="Pfam" id="PF16255">
    <property type="entry name" value="Lipase_GDSL_lke"/>
    <property type="match status" value="1"/>
</dbReference>
<name>J9BYE2_9ZZZZ</name>
<reference evidence="1" key="1">
    <citation type="journal article" date="2012" name="PLoS ONE">
        <title>Gene sets for utilization of primary and secondary nutrition supplies in the distal gut of endangered iberian lynx.</title>
        <authorList>
            <person name="Alcaide M."/>
            <person name="Messina E."/>
            <person name="Richter M."/>
            <person name="Bargiela R."/>
            <person name="Peplies J."/>
            <person name="Huws S.A."/>
            <person name="Newbold C.J."/>
            <person name="Golyshin P.N."/>
            <person name="Simon M.A."/>
            <person name="Lopez G."/>
            <person name="Yakimov M.M."/>
            <person name="Ferrer M."/>
        </authorList>
    </citation>
    <scope>NUCLEOTIDE SEQUENCE</scope>
</reference>
<dbReference type="AlphaFoldDB" id="J9BYE2"/>
<dbReference type="InterPro" id="IPR032588">
    <property type="entry name" value="Lipase_GDSL_lke"/>
</dbReference>
<gene>
    <name evidence="1" type="ORF">EVA_19332</name>
</gene>
<evidence type="ECO:0000313" key="1">
    <source>
        <dbReference type="EMBL" id="EJW92560.1"/>
    </source>
</evidence>
<dbReference type="CDD" id="cd00229">
    <property type="entry name" value="SGNH_hydrolase"/>
    <property type="match status" value="1"/>
</dbReference>
<dbReference type="InterPro" id="IPR036514">
    <property type="entry name" value="SGNH_hydro_sf"/>
</dbReference>
<protein>
    <recommendedName>
        <fullName evidence="2">SGNH hydrolase-type esterase domain-containing protein</fullName>
    </recommendedName>
</protein>
<evidence type="ECO:0008006" key="2">
    <source>
        <dbReference type="Google" id="ProtNLM"/>
    </source>
</evidence>
<organism evidence="1">
    <name type="scientific">gut metagenome</name>
    <dbReference type="NCBI Taxonomy" id="749906"/>
    <lineage>
        <taxon>unclassified sequences</taxon>
        <taxon>metagenomes</taxon>
        <taxon>organismal metagenomes</taxon>
    </lineage>
</organism>
<comment type="caution">
    <text evidence="1">The sequence shown here is derived from an EMBL/GenBank/DDBJ whole genome shotgun (WGS) entry which is preliminary data.</text>
</comment>
<sequence length="206" mass="23372">MLGDSYSTFGGFMSPSSNLCWYNGPDGGKDKKNDVSKVEETWWYQLIAQKGYVLERNNSYSGSTICCTGYRKDDFSDRAFITRICNLGAPDIILVFGGTNDSWAKSPVGEFIYDRWDKVSLYKFRPAFAYLLCHLKELYPDAVIYNITNSDLSATVTSSMEEICRHYGVKNILLRDIDKQWGHPSVRGMKSICEQVSRALSESELN</sequence>
<proteinExistence type="predicted"/>
<dbReference type="SUPFAM" id="SSF52266">
    <property type="entry name" value="SGNH hydrolase"/>
    <property type="match status" value="1"/>
</dbReference>
<accession>J9BYE2</accession>
<dbReference type="Gene3D" id="3.40.50.1110">
    <property type="entry name" value="SGNH hydrolase"/>
    <property type="match status" value="1"/>
</dbReference>
<dbReference type="EMBL" id="AMCI01007474">
    <property type="protein sequence ID" value="EJW92560.1"/>
    <property type="molecule type" value="Genomic_DNA"/>
</dbReference>